<protein>
    <submittedName>
        <fullName evidence="1">Uncharacterized protein</fullName>
    </submittedName>
</protein>
<dbReference type="EMBL" id="CM045769">
    <property type="protein sequence ID" value="KAI7994874.1"/>
    <property type="molecule type" value="Genomic_DNA"/>
</dbReference>
<organism evidence="1 2">
    <name type="scientific">Camellia lanceoleosa</name>
    <dbReference type="NCBI Taxonomy" id="1840588"/>
    <lineage>
        <taxon>Eukaryota</taxon>
        <taxon>Viridiplantae</taxon>
        <taxon>Streptophyta</taxon>
        <taxon>Embryophyta</taxon>
        <taxon>Tracheophyta</taxon>
        <taxon>Spermatophyta</taxon>
        <taxon>Magnoliopsida</taxon>
        <taxon>eudicotyledons</taxon>
        <taxon>Gunneridae</taxon>
        <taxon>Pentapetalae</taxon>
        <taxon>asterids</taxon>
        <taxon>Ericales</taxon>
        <taxon>Theaceae</taxon>
        <taxon>Camellia</taxon>
    </lineage>
</organism>
<evidence type="ECO:0000313" key="2">
    <source>
        <dbReference type="Proteomes" id="UP001060215"/>
    </source>
</evidence>
<comment type="caution">
    <text evidence="1">The sequence shown here is derived from an EMBL/GenBank/DDBJ whole genome shotgun (WGS) entry which is preliminary data.</text>
</comment>
<dbReference type="Proteomes" id="UP001060215">
    <property type="component" value="Chromosome 12"/>
</dbReference>
<reference evidence="1 2" key="1">
    <citation type="journal article" date="2022" name="Plant J.">
        <title>Chromosome-level genome of Camellia lanceoleosa provides a valuable resource for understanding genome evolution and self-incompatibility.</title>
        <authorList>
            <person name="Gong W."/>
            <person name="Xiao S."/>
            <person name="Wang L."/>
            <person name="Liao Z."/>
            <person name="Chang Y."/>
            <person name="Mo W."/>
            <person name="Hu G."/>
            <person name="Li W."/>
            <person name="Zhao G."/>
            <person name="Zhu H."/>
            <person name="Hu X."/>
            <person name="Ji K."/>
            <person name="Xiang X."/>
            <person name="Song Q."/>
            <person name="Yuan D."/>
            <person name="Jin S."/>
            <person name="Zhang L."/>
        </authorList>
    </citation>
    <scope>NUCLEOTIDE SEQUENCE [LARGE SCALE GENOMIC DNA]</scope>
    <source>
        <strain evidence="1">SQ_2022a</strain>
    </source>
</reference>
<evidence type="ECO:0000313" key="1">
    <source>
        <dbReference type="EMBL" id="KAI7994874.1"/>
    </source>
</evidence>
<proteinExistence type="predicted"/>
<feature type="non-terminal residue" evidence="1">
    <location>
        <position position="1"/>
    </location>
</feature>
<keyword evidence="2" id="KW-1185">Reference proteome</keyword>
<name>A0ACC0G227_9ERIC</name>
<sequence>GEYGFYMLIVNKMSIYFSSGQYHCHSGFYTNVCGEEVNANDYKPDPLEILDHVKINNTLESPISTIKGVLKDSKEKDLSFNKENFMNLSAFYKIIKKYEKITSRSASRSYMKIVDKSYLGSSDEATEVMKSLKPKQKREKHSITFLSVLLMESGKLIDKEQGTLYMENIFPLHNLYAYIVLHMHWYAANICLWRRYRINYPFIFGFKQGTELGYREVVLLSTGLAVLALPTFLAHLHLDSRTRDYRHILNCIIVVVEIFLNIFYMQVVLVITFCPFNILYRSSYFFLIRCRFRCVTLPDFFLVDQLTSQIEAFRSFEFYICYYGLSEFSQRRNKCQSHDAYNVFYFIVAVIPYWICFLQCLCHLFKEKDASHEYNGLRYFLTIVAIFIRMAFELRKGISWKVLAVISSAVATLMNTYWDIVVDWGLLQRTSKNLSQRYTFSFSQKCILCSCGNIFARLQLMLKFNLCSLRGKTISSIIACLEILRHGMWNCFRLENEHLNNVGKYRAFKSVPLPFNYYDEDIDKDD</sequence>
<gene>
    <name evidence="1" type="ORF">LOK49_LG11G01096</name>
</gene>
<accession>A0ACC0G227</accession>